<accession>A0ABN8WW54</accession>
<name>A0ABN8WW54_SACUV</name>
<sequence length="44" mass="4906">MNPLHWILTTPEPEEAQGQETLQNVDHSPFAVNDGFNPSTPNEC</sequence>
<dbReference type="Proteomes" id="UP001162085">
    <property type="component" value="Chromosome 5"/>
</dbReference>
<proteinExistence type="predicted"/>
<gene>
    <name evidence="1" type="primary">SUVZ05G2020</name>
    <name evidence="1" type="ORF">SUVZ_05G2020</name>
</gene>
<organism evidence="1 2">
    <name type="scientific">Saccharomyces uvarum</name>
    <name type="common">Yeast</name>
    <name type="synonym">Saccharomyces bayanus var. uvarum</name>
    <dbReference type="NCBI Taxonomy" id="230603"/>
    <lineage>
        <taxon>Eukaryota</taxon>
        <taxon>Fungi</taxon>
        <taxon>Dikarya</taxon>
        <taxon>Ascomycota</taxon>
        <taxon>Saccharomycotina</taxon>
        <taxon>Saccharomycetes</taxon>
        <taxon>Saccharomycetales</taxon>
        <taxon>Saccharomycetaceae</taxon>
        <taxon>Saccharomyces</taxon>
    </lineage>
</organism>
<keyword evidence="2" id="KW-1185">Reference proteome</keyword>
<evidence type="ECO:0000313" key="1">
    <source>
        <dbReference type="EMBL" id="CAI4061397.1"/>
    </source>
</evidence>
<dbReference type="EMBL" id="OX365932">
    <property type="protein sequence ID" value="CAI4061397.1"/>
    <property type="molecule type" value="Genomic_DNA"/>
</dbReference>
<evidence type="ECO:0000313" key="2">
    <source>
        <dbReference type="Proteomes" id="UP001162085"/>
    </source>
</evidence>
<reference evidence="1" key="1">
    <citation type="submission" date="2022-10" db="EMBL/GenBank/DDBJ databases">
        <authorList>
            <person name="Byrne P K."/>
        </authorList>
    </citation>
    <scope>NUCLEOTIDE SEQUENCE</scope>
    <source>
        <strain evidence="1">ZP964</strain>
    </source>
</reference>
<protein>
    <submittedName>
        <fullName evidence="1">Uncharacterized protein</fullName>
    </submittedName>
</protein>